<evidence type="ECO:0000313" key="1">
    <source>
        <dbReference type="EMBL" id="CCX05009.1"/>
    </source>
</evidence>
<keyword evidence="2" id="KW-1185">Reference proteome</keyword>
<name>U4KZB4_PYROM</name>
<organism evidence="1 2">
    <name type="scientific">Pyronema omphalodes (strain CBS 100304)</name>
    <name type="common">Pyronema confluens</name>
    <dbReference type="NCBI Taxonomy" id="1076935"/>
    <lineage>
        <taxon>Eukaryota</taxon>
        <taxon>Fungi</taxon>
        <taxon>Dikarya</taxon>
        <taxon>Ascomycota</taxon>
        <taxon>Pezizomycotina</taxon>
        <taxon>Pezizomycetes</taxon>
        <taxon>Pezizales</taxon>
        <taxon>Pyronemataceae</taxon>
        <taxon>Pyronema</taxon>
    </lineage>
</organism>
<evidence type="ECO:0000313" key="2">
    <source>
        <dbReference type="Proteomes" id="UP000018144"/>
    </source>
</evidence>
<gene>
    <name evidence="1" type="ORF">PCON_04498</name>
</gene>
<proteinExistence type="predicted"/>
<dbReference type="Proteomes" id="UP000018144">
    <property type="component" value="Unassembled WGS sequence"/>
</dbReference>
<dbReference type="EMBL" id="HF935229">
    <property type="protein sequence ID" value="CCX05009.1"/>
    <property type="molecule type" value="Genomic_DNA"/>
</dbReference>
<protein>
    <submittedName>
        <fullName evidence="1">Uncharacterized protein</fullName>
    </submittedName>
</protein>
<reference evidence="1 2" key="1">
    <citation type="journal article" date="2013" name="PLoS Genet.">
        <title>The genome and development-dependent transcriptomes of Pyronema confluens: a window into fungal evolution.</title>
        <authorList>
            <person name="Traeger S."/>
            <person name="Altegoer F."/>
            <person name="Freitag M."/>
            <person name="Gabaldon T."/>
            <person name="Kempken F."/>
            <person name="Kumar A."/>
            <person name="Marcet-Houben M."/>
            <person name="Poggeler S."/>
            <person name="Stajich J.E."/>
            <person name="Nowrousian M."/>
        </authorList>
    </citation>
    <scope>NUCLEOTIDE SEQUENCE [LARGE SCALE GENOMIC DNA]</scope>
    <source>
        <strain evidence="2">CBS 100304</strain>
        <tissue evidence="1">Vegetative mycelium</tissue>
    </source>
</reference>
<sequence length="71" mass="7728">MLTLHASLISREVGGGQRGIVKCSCVRGMNVAIPTTATLHRNNRNMYRPKPACALQAARFAMVQFVKSNIA</sequence>
<accession>U4KZB4</accession>
<dbReference type="AlphaFoldDB" id="U4KZB4"/>